<keyword evidence="2 6" id="KW-0964">Secreted</keyword>
<keyword evidence="3 6" id="KW-0732">Signal</keyword>
<comment type="subcellular location">
    <subcellularLocation>
        <location evidence="1 6">Secreted</location>
    </subcellularLocation>
</comment>
<evidence type="ECO:0000256" key="5">
    <source>
        <dbReference type="ARBA" id="ARBA00023180"/>
    </source>
</evidence>
<name>A0A6G5A8M2_RHIMP</name>
<evidence type="ECO:0000256" key="6">
    <source>
        <dbReference type="RuleBase" id="RU369006"/>
    </source>
</evidence>
<evidence type="ECO:0000256" key="1">
    <source>
        <dbReference type="ARBA" id="ARBA00004613"/>
    </source>
</evidence>
<dbReference type="Pfam" id="PF19429">
    <property type="entry name" value="EVA_Class_A"/>
    <property type="match status" value="1"/>
</dbReference>
<dbReference type="GO" id="GO:0019957">
    <property type="term" value="F:C-C chemokine binding"/>
    <property type="evidence" value="ECO:0007669"/>
    <property type="project" value="InterPro"/>
</dbReference>
<dbReference type="Gene3D" id="2.30.130.100">
    <property type="match status" value="1"/>
</dbReference>
<reference evidence="8" key="1">
    <citation type="submission" date="2020-03" db="EMBL/GenBank/DDBJ databases">
        <title>A transcriptome and proteome of the tick Rhipicephalus microplus shaped by the genetic composition of its hosts and developmental stage.</title>
        <authorList>
            <person name="Garcia G.R."/>
            <person name="Ribeiro J.M.C."/>
            <person name="Maruyama S.R."/>
            <person name="Gardinasse L.G."/>
            <person name="Nelson K."/>
            <person name="Ferreira B.R."/>
            <person name="Andrade T.G."/>
            <person name="Santos I.K.F.M."/>
        </authorList>
    </citation>
    <scope>NUCLEOTIDE SEQUENCE</scope>
    <source>
        <strain evidence="8">NSGR</strain>
        <tissue evidence="8">Salivary glands</tissue>
    </source>
</reference>
<evidence type="ECO:0000256" key="7">
    <source>
        <dbReference type="SAM" id="SignalP"/>
    </source>
</evidence>
<evidence type="ECO:0000256" key="2">
    <source>
        <dbReference type="ARBA" id="ARBA00022525"/>
    </source>
</evidence>
<dbReference type="GO" id="GO:0005576">
    <property type="term" value="C:extracellular region"/>
    <property type="evidence" value="ECO:0007669"/>
    <property type="project" value="UniProtKB-SubCell"/>
</dbReference>
<organism evidence="8">
    <name type="scientific">Rhipicephalus microplus</name>
    <name type="common">Cattle tick</name>
    <name type="synonym">Boophilus microplus</name>
    <dbReference type="NCBI Taxonomy" id="6941"/>
    <lineage>
        <taxon>Eukaryota</taxon>
        <taxon>Metazoa</taxon>
        <taxon>Ecdysozoa</taxon>
        <taxon>Arthropoda</taxon>
        <taxon>Chelicerata</taxon>
        <taxon>Arachnida</taxon>
        <taxon>Acari</taxon>
        <taxon>Parasitiformes</taxon>
        <taxon>Ixodida</taxon>
        <taxon>Ixodoidea</taxon>
        <taxon>Ixodidae</taxon>
        <taxon>Rhipicephalinae</taxon>
        <taxon>Rhipicephalus</taxon>
        <taxon>Boophilus</taxon>
    </lineage>
</organism>
<evidence type="ECO:0000256" key="3">
    <source>
        <dbReference type="ARBA" id="ARBA00022729"/>
    </source>
</evidence>
<comment type="function">
    <text evidence="6">Salivary chemokine-binding protein which binds to host chemokines.</text>
</comment>
<evidence type="ECO:0000256" key="4">
    <source>
        <dbReference type="ARBA" id="ARBA00023157"/>
    </source>
</evidence>
<dbReference type="InterPro" id="IPR045797">
    <property type="entry name" value="EVA_Class_A"/>
</dbReference>
<keyword evidence="4 6" id="KW-1015">Disulfide bond</keyword>
<dbReference type="OrthoDB" id="10436089at2759"/>
<feature type="signal peptide" evidence="7">
    <location>
        <begin position="1"/>
        <end position="21"/>
    </location>
</feature>
<evidence type="ECO:0000313" key="8">
    <source>
        <dbReference type="EMBL" id="NIE46377.1"/>
    </source>
</evidence>
<dbReference type="AlphaFoldDB" id="A0A6G5A8M2"/>
<feature type="chain" id="PRO_5026292446" description="Evasin" evidence="7">
    <location>
        <begin position="22"/>
        <end position="143"/>
    </location>
</feature>
<sequence length="143" mass="15713">MAFKSCITVIAVVYAVQIICGASKQDSSPTNSEAPLNESYEEYGDSCIYNILKTSNSTLVVNCTMECGQHVPNHMPCVNVTDPPLNFSNPHQNYTCTVGDCNNGTCPSNGTNVTCWAIYNNDNKKTARTRRKYSYHELIASQA</sequence>
<dbReference type="VEuPathDB" id="VectorBase:LOC119159963"/>
<proteinExistence type="predicted"/>
<keyword evidence="5 6" id="KW-0325">Glycoprotein</keyword>
<accession>A0A6G5A8M2</accession>
<dbReference type="EMBL" id="GIKN01004104">
    <property type="protein sequence ID" value="NIE46377.1"/>
    <property type="molecule type" value="Transcribed_RNA"/>
</dbReference>
<protein>
    <recommendedName>
        <fullName evidence="6">Evasin</fullName>
    </recommendedName>
</protein>